<proteinExistence type="inferred from homology"/>
<dbReference type="GeneID" id="17355470"/>
<dbReference type="KEGG" id="cvr:CHLNCDRAFT_145456"/>
<feature type="compositionally biased region" description="Pro residues" evidence="7">
    <location>
        <begin position="49"/>
        <end position="63"/>
    </location>
</feature>
<sequence length="293" mass="30875">MRVCRLAAVAARSPTAWQRRSARVARRYATAAPITAIATPCPKPAMPTFQPPVPWVPDPPAAPTPEASPSQAAAPAAVPAAPIPGLADLWQAYLHSLARHPLFTKAATSFFCVCLGDLIAQAIGGAPLSASRMLRLAAYSSTVGAATGHYWHRWLEAHVCPDSPTCNRSVVTKMALDQLVLTPVMTAVFFVALKLMEGRPDTIEKYVQTLLAGYAVWVPWNYASFKWIPQDLRILAGNLVGIGWGTFVSVSCINNAGPSTPSACPAVMAALEAVPAACPTVMAAVEAAALGPQ</sequence>
<evidence type="ECO:0000256" key="3">
    <source>
        <dbReference type="ARBA" id="ARBA00022692"/>
    </source>
</evidence>
<feature type="compositionally biased region" description="Low complexity" evidence="7">
    <location>
        <begin position="64"/>
        <end position="74"/>
    </location>
</feature>
<protein>
    <recommendedName>
        <fullName evidence="10">Peroxisomal membrane protein MPV17</fullName>
    </recommendedName>
</protein>
<evidence type="ECO:0000256" key="4">
    <source>
        <dbReference type="ARBA" id="ARBA00022989"/>
    </source>
</evidence>
<comment type="subcellular location">
    <subcellularLocation>
        <location evidence="1">Membrane</location>
        <topology evidence="1">Multi-pass membrane protein</topology>
    </subcellularLocation>
</comment>
<gene>
    <name evidence="8" type="ORF">CHLNCDRAFT_145456</name>
</gene>
<evidence type="ECO:0000256" key="1">
    <source>
        <dbReference type="ARBA" id="ARBA00004141"/>
    </source>
</evidence>
<dbReference type="GO" id="GO:0005737">
    <property type="term" value="C:cytoplasm"/>
    <property type="evidence" value="ECO:0007669"/>
    <property type="project" value="TreeGrafter"/>
</dbReference>
<evidence type="ECO:0000256" key="2">
    <source>
        <dbReference type="ARBA" id="ARBA00006824"/>
    </source>
</evidence>
<dbReference type="STRING" id="554065.E1ZEG7"/>
<dbReference type="FunCoup" id="E1ZEG7">
    <property type="interactions" value="1252"/>
</dbReference>
<dbReference type="InterPro" id="IPR007248">
    <property type="entry name" value="Mpv17_PMP22"/>
</dbReference>
<dbReference type="RefSeq" id="XP_005847969.1">
    <property type="nucleotide sequence ID" value="XM_005847907.1"/>
</dbReference>
<keyword evidence="9" id="KW-1185">Reference proteome</keyword>
<dbReference type="eggNOG" id="KOG1944">
    <property type="taxonomic scope" value="Eukaryota"/>
</dbReference>
<evidence type="ECO:0000256" key="6">
    <source>
        <dbReference type="RuleBase" id="RU363053"/>
    </source>
</evidence>
<keyword evidence="5" id="KW-0472">Membrane</keyword>
<evidence type="ECO:0000313" key="8">
    <source>
        <dbReference type="EMBL" id="EFN55867.1"/>
    </source>
</evidence>
<dbReference type="Pfam" id="PF04117">
    <property type="entry name" value="Mpv17_PMP22"/>
    <property type="match status" value="1"/>
</dbReference>
<evidence type="ECO:0000313" key="9">
    <source>
        <dbReference type="Proteomes" id="UP000008141"/>
    </source>
</evidence>
<reference evidence="8 9" key="1">
    <citation type="journal article" date="2010" name="Plant Cell">
        <title>The Chlorella variabilis NC64A genome reveals adaptation to photosymbiosis, coevolution with viruses, and cryptic sex.</title>
        <authorList>
            <person name="Blanc G."/>
            <person name="Duncan G."/>
            <person name="Agarkova I."/>
            <person name="Borodovsky M."/>
            <person name="Gurnon J."/>
            <person name="Kuo A."/>
            <person name="Lindquist E."/>
            <person name="Lucas S."/>
            <person name="Pangilinan J."/>
            <person name="Polle J."/>
            <person name="Salamov A."/>
            <person name="Terry A."/>
            <person name="Yamada T."/>
            <person name="Dunigan D.D."/>
            <person name="Grigoriev I.V."/>
            <person name="Claverie J.M."/>
            <person name="Van Etten J.L."/>
        </authorList>
    </citation>
    <scope>NUCLEOTIDE SEQUENCE [LARGE SCALE GENOMIC DNA]</scope>
    <source>
        <strain evidence="8 9">NC64A</strain>
    </source>
</reference>
<dbReference type="PANTHER" id="PTHR11266">
    <property type="entry name" value="PEROXISOMAL MEMBRANE PROTEIN 2, PXMP2 MPV17"/>
    <property type="match status" value="1"/>
</dbReference>
<evidence type="ECO:0008006" key="10">
    <source>
        <dbReference type="Google" id="ProtNLM"/>
    </source>
</evidence>
<evidence type="ECO:0000256" key="5">
    <source>
        <dbReference type="ARBA" id="ARBA00023136"/>
    </source>
</evidence>
<keyword evidence="3" id="KW-0812">Transmembrane</keyword>
<keyword evidence="4" id="KW-1133">Transmembrane helix</keyword>
<dbReference type="EMBL" id="GL433843">
    <property type="protein sequence ID" value="EFN55867.1"/>
    <property type="molecule type" value="Genomic_DNA"/>
</dbReference>
<name>E1ZEG7_CHLVA</name>
<dbReference type="GO" id="GO:0016020">
    <property type="term" value="C:membrane"/>
    <property type="evidence" value="ECO:0007669"/>
    <property type="project" value="UniProtKB-SubCell"/>
</dbReference>
<accession>E1ZEG7</accession>
<dbReference type="OrthoDB" id="10267969at2759"/>
<organism evidence="9">
    <name type="scientific">Chlorella variabilis</name>
    <name type="common">Green alga</name>
    <dbReference type="NCBI Taxonomy" id="554065"/>
    <lineage>
        <taxon>Eukaryota</taxon>
        <taxon>Viridiplantae</taxon>
        <taxon>Chlorophyta</taxon>
        <taxon>core chlorophytes</taxon>
        <taxon>Trebouxiophyceae</taxon>
        <taxon>Chlorellales</taxon>
        <taxon>Chlorellaceae</taxon>
        <taxon>Chlorella clade</taxon>
        <taxon>Chlorella</taxon>
    </lineage>
</organism>
<evidence type="ECO:0000256" key="7">
    <source>
        <dbReference type="SAM" id="MobiDB-lite"/>
    </source>
</evidence>
<feature type="region of interest" description="Disordered" evidence="7">
    <location>
        <begin position="49"/>
        <end position="74"/>
    </location>
</feature>
<comment type="similarity">
    <text evidence="2 6">Belongs to the peroxisomal membrane protein PXMP2/4 family.</text>
</comment>
<dbReference type="AlphaFoldDB" id="E1ZEG7"/>
<dbReference type="PANTHER" id="PTHR11266:SF17">
    <property type="entry name" value="PROTEIN MPV17"/>
    <property type="match status" value="1"/>
</dbReference>
<dbReference type="Proteomes" id="UP000008141">
    <property type="component" value="Unassembled WGS sequence"/>
</dbReference>
<dbReference type="InParanoid" id="E1ZEG7"/>